<evidence type="ECO:0000313" key="4">
    <source>
        <dbReference type="Proteomes" id="UP000041254"/>
    </source>
</evidence>
<accession>A0A0G4H3G9</accession>
<evidence type="ECO:0000256" key="1">
    <source>
        <dbReference type="SAM" id="MobiDB-lite"/>
    </source>
</evidence>
<dbReference type="PhylomeDB" id="A0A0G4H3G9"/>
<reference evidence="3 4" key="1">
    <citation type="submission" date="2014-11" db="EMBL/GenBank/DDBJ databases">
        <authorList>
            <person name="Zhu J."/>
            <person name="Qi W."/>
            <person name="Song R."/>
        </authorList>
    </citation>
    <scope>NUCLEOTIDE SEQUENCE [LARGE SCALE GENOMIC DNA]</scope>
</reference>
<sequence length="614" mass="67630">MGLRFLWGCVGVLSLYVTRVAGLTFDVSRLNVTKDPETWGVEREYVCADWWLDHQFDDSHDLTVRPYTNLPTAKACQEACKLVKECKYFTWRPPDVPEVFDAPSGNCMLKGGRTSGYKVSRGAVSGDESCGDLMDITDVRGDGMRLFNKTHKEGLTKSISGFLYVPLDKSGRVTAGQSPSASFVELPRSHHMIVDPNTTAHFTLAAMLTNSTDAAVPPRSGVVRYTLLDITTDTKKVLVVDTLYPWTFTDGVAEAPARQEDFEACQNKSLAMGGKHEQYADYRCRTYASALRDLDQKWARIGLAWGDTIVRERRLALRAEYIPKGSEGATGPPALVYFDLREGSMVQPYEELGADSEEGMCPVAFPDWLRRQCAGASGTKSDCHATCCFGEREPERGHRDEFDASLNCYYPVCSAMQRRMNRCPNWVEKRGFHDKPLELRCPPVASNTSSSNTTASKTSAVTSVRVNTRGTTLELSGEGRARSLQRGQQGDDRRPLVGYTTRACGAELSFFHRKTSQAYIRVEVPGEEGHLREIAMTATPTDATLDTMLGLAPSCCGDEGCFAFAHARTVYEGDLVSPRVVTIRTSVLPGTYFAVLGSWDETAGIADLSLSCSP</sequence>
<dbReference type="VEuPathDB" id="CryptoDB:Vbra_19523"/>
<dbReference type="InParanoid" id="A0A0G4H3G9"/>
<dbReference type="AlphaFoldDB" id="A0A0G4H3G9"/>
<evidence type="ECO:0008006" key="5">
    <source>
        <dbReference type="Google" id="ProtNLM"/>
    </source>
</evidence>
<gene>
    <name evidence="3" type="ORF">Vbra_19523</name>
</gene>
<name>A0A0G4H3G9_VITBC</name>
<feature type="compositionally biased region" description="Low complexity" evidence="1">
    <location>
        <begin position="444"/>
        <end position="462"/>
    </location>
</feature>
<feature type="chain" id="PRO_5005190929" description="Apple domain-containing protein" evidence="2">
    <location>
        <begin position="23"/>
        <end position="614"/>
    </location>
</feature>
<keyword evidence="2" id="KW-0732">Signal</keyword>
<evidence type="ECO:0000313" key="3">
    <source>
        <dbReference type="EMBL" id="CEM38164.1"/>
    </source>
</evidence>
<protein>
    <recommendedName>
        <fullName evidence="5">Apple domain-containing protein</fullName>
    </recommendedName>
</protein>
<feature type="region of interest" description="Disordered" evidence="1">
    <location>
        <begin position="443"/>
        <end position="462"/>
    </location>
</feature>
<keyword evidence="4" id="KW-1185">Reference proteome</keyword>
<dbReference type="EMBL" id="CDMY01000973">
    <property type="protein sequence ID" value="CEM38164.1"/>
    <property type="molecule type" value="Genomic_DNA"/>
</dbReference>
<dbReference type="Proteomes" id="UP000041254">
    <property type="component" value="Unassembled WGS sequence"/>
</dbReference>
<dbReference type="Gene3D" id="3.50.4.10">
    <property type="entry name" value="Hepatocyte Growth Factor"/>
    <property type="match status" value="1"/>
</dbReference>
<feature type="signal peptide" evidence="2">
    <location>
        <begin position="1"/>
        <end position="22"/>
    </location>
</feature>
<feature type="region of interest" description="Disordered" evidence="1">
    <location>
        <begin position="469"/>
        <end position="496"/>
    </location>
</feature>
<proteinExistence type="predicted"/>
<organism evidence="3 4">
    <name type="scientific">Vitrella brassicaformis (strain CCMP3155)</name>
    <dbReference type="NCBI Taxonomy" id="1169540"/>
    <lineage>
        <taxon>Eukaryota</taxon>
        <taxon>Sar</taxon>
        <taxon>Alveolata</taxon>
        <taxon>Colpodellida</taxon>
        <taxon>Vitrellaceae</taxon>
        <taxon>Vitrella</taxon>
    </lineage>
</organism>
<evidence type="ECO:0000256" key="2">
    <source>
        <dbReference type="SAM" id="SignalP"/>
    </source>
</evidence>